<dbReference type="RefSeq" id="WP_198129370.1">
    <property type="nucleotide sequence ID" value="NZ_CP065748.1"/>
</dbReference>
<evidence type="ECO:0000313" key="1">
    <source>
        <dbReference type="EMBL" id="QPS83574.1"/>
    </source>
</evidence>
<name>A0A7T2YWX2_9BURK</name>
<accession>A0A7T2YWX2</accession>
<keyword evidence="2" id="KW-1185">Reference proteome</keyword>
<dbReference type="AlphaFoldDB" id="A0A7T2YWX2"/>
<proteinExistence type="predicted"/>
<gene>
    <name evidence="1" type="ORF">I6G47_11145</name>
</gene>
<dbReference type="EMBL" id="CP065748">
    <property type="protein sequence ID" value="QPS83574.1"/>
    <property type="molecule type" value="Genomic_DNA"/>
</dbReference>
<evidence type="ECO:0000313" key="2">
    <source>
        <dbReference type="Proteomes" id="UP000595064"/>
    </source>
</evidence>
<sequence length="344" mass="35379">MSSSTIVQTVTPAAALQCAGLDLHFAAVGGPVIVVLSELDDAGMPGIAAVVRRLEPAQINVAGLATRVTWPAPVLMRARTGYAISVSAADTQTALEVAQVGEASQGGGGWVTAAQAEVGQMLEINASAIVTRHANRMLRFELLAVQYTANSKTVTLGTQAVANATSLMLNAGASQPEPTARISYALELLDAGGALQQTIEADVGQPVKLSAAHNGSVRVRATLRVGDNGLGAVLDAAPLLLVGSLLNAGTYITPSIATAGGTDLRVLFVGDIPAGAAVAVHMQLAASQQWQEVPYLSSSQQTAGSIEITHRLQGINTTSLRLRLTLTGTTTARPKARDLRAVIL</sequence>
<protein>
    <submittedName>
        <fullName evidence="1">Virulence-associated protein</fullName>
    </submittedName>
</protein>
<dbReference type="Proteomes" id="UP000595064">
    <property type="component" value="Chromosome"/>
</dbReference>
<organism evidence="1 2">
    <name type="scientific">Delftia lacustris</name>
    <dbReference type="NCBI Taxonomy" id="558537"/>
    <lineage>
        <taxon>Bacteria</taxon>
        <taxon>Pseudomonadati</taxon>
        <taxon>Pseudomonadota</taxon>
        <taxon>Betaproteobacteria</taxon>
        <taxon>Burkholderiales</taxon>
        <taxon>Comamonadaceae</taxon>
        <taxon>Delftia</taxon>
    </lineage>
</organism>
<reference evidence="1 2" key="1">
    <citation type="submission" date="2020-12" db="EMBL/GenBank/DDBJ databases">
        <title>FDA dAtabase for Regulatory Grade micrObial Sequences (FDA-ARGOS): Supporting development and validation of Infectious Disease Dx tests.</title>
        <authorList>
            <person name="Sproer C."/>
            <person name="Gronow S."/>
            <person name="Severitt S."/>
            <person name="Schroder I."/>
            <person name="Tallon L."/>
            <person name="Sadzewicz L."/>
            <person name="Zhao X."/>
            <person name="Boylan J."/>
            <person name="Ott S."/>
            <person name="Bowen H."/>
            <person name="Vavikolanu K."/>
            <person name="Mehta A."/>
            <person name="Aluvathingal J."/>
            <person name="Nadendla S."/>
            <person name="Lowell S."/>
            <person name="Myers T."/>
            <person name="Yan Y."/>
            <person name="Sichtig H."/>
        </authorList>
    </citation>
    <scope>NUCLEOTIDE SEQUENCE [LARGE SCALE GENOMIC DNA]</scope>
    <source>
        <strain evidence="1 2">FDAARGOS_890</strain>
    </source>
</reference>
<dbReference type="KEGG" id="dla:I6G47_11145"/>